<evidence type="ECO:0000256" key="1">
    <source>
        <dbReference type="ARBA" id="ARBA00022676"/>
    </source>
</evidence>
<dbReference type="Pfam" id="PF04577">
    <property type="entry name" value="Glyco_transf_61"/>
    <property type="match status" value="1"/>
</dbReference>
<sequence>MTRLPPALQPLWPAAKIAHRAASRTMGRVTRALPVDAAHAVPHAATTTSRETARVEPEHVRVHRSGDGESVVRDLPVGSPRAMRFWGEVRRLEVPERFVLDVDDGRLVGDYAATITPGGRLDLQTSPYFRIRGWQEHPVYLRTRLPEPVALDGTTVSLASQASGRNYYHSIMDTLPRWGVLQEAMPGVRPDHVVVSHLTTWDRQLMAMTGLDELPLVEPVKHLSVRAERLLVPCLNNQSTLAPRWITQWLRTSLPPKDVRGRPRRLYVTRGAAPRTRRFVREAELMRLLAPLGFERLDPGAVSVQEQIDHFAAAEVVVAPHGAGLVNLTFAPEGVRVLELFAPRYLNPGYWAITDNIADSVYRYLVADPVEPDRPESRMLNVQDDIDLDPRAVLAAVEELLAA</sequence>
<reference evidence="6 7" key="1">
    <citation type="submission" date="2018-08" db="EMBL/GenBank/DDBJ databases">
        <title>Aeromicrobium sp. M2KJ-4, whole genome shotgun sequence.</title>
        <authorList>
            <person name="Tuo L."/>
        </authorList>
    </citation>
    <scope>NUCLEOTIDE SEQUENCE [LARGE SCALE GENOMIC DNA]</scope>
    <source>
        <strain evidence="6 7">M2KJ-4</strain>
    </source>
</reference>
<dbReference type="InterPro" id="IPR049625">
    <property type="entry name" value="Glyco_transf_61_cat"/>
</dbReference>
<dbReference type="PANTHER" id="PTHR20961">
    <property type="entry name" value="GLYCOSYLTRANSFERASE"/>
    <property type="match status" value="1"/>
</dbReference>
<dbReference type="OrthoDB" id="288504at2"/>
<evidence type="ECO:0000256" key="3">
    <source>
        <dbReference type="ARBA" id="ARBA00023180"/>
    </source>
</evidence>
<feature type="region of interest" description="Disordered" evidence="4">
    <location>
        <begin position="37"/>
        <end position="67"/>
    </location>
</feature>
<dbReference type="Proteomes" id="UP000265581">
    <property type="component" value="Unassembled WGS sequence"/>
</dbReference>
<dbReference type="EMBL" id="QUBR01000001">
    <property type="protein sequence ID" value="REK73430.1"/>
    <property type="molecule type" value="Genomic_DNA"/>
</dbReference>
<evidence type="ECO:0000313" key="6">
    <source>
        <dbReference type="EMBL" id="REK73430.1"/>
    </source>
</evidence>
<keyword evidence="3" id="KW-0325">Glycoprotein</keyword>
<evidence type="ECO:0000313" key="7">
    <source>
        <dbReference type="Proteomes" id="UP000265581"/>
    </source>
</evidence>
<name>A0A371PDG1_9ACTN</name>
<dbReference type="GO" id="GO:0016757">
    <property type="term" value="F:glycosyltransferase activity"/>
    <property type="evidence" value="ECO:0007669"/>
    <property type="project" value="UniProtKB-KW"/>
</dbReference>
<dbReference type="InterPro" id="IPR007657">
    <property type="entry name" value="Glycosyltransferase_61"/>
</dbReference>
<dbReference type="RefSeq" id="WP_119703542.1">
    <property type="nucleotide sequence ID" value="NZ_JBHSOI010000001.1"/>
</dbReference>
<feature type="compositionally biased region" description="Basic and acidic residues" evidence="4">
    <location>
        <begin position="51"/>
        <end position="67"/>
    </location>
</feature>
<dbReference type="AlphaFoldDB" id="A0A371PDG1"/>
<gene>
    <name evidence="6" type="ORF">DX116_07745</name>
</gene>
<accession>A0A371PDG1</accession>
<keyword evidence="1" id="KW-0328">Glycosyltransferase</keyword>
<keyword evidence="2 6" id="KW-0808">Transferase</keyword>
<proteinExistence type="predicted"/>
<evidence type="ECO:0000256" key="2">
    <source>
        <dbReference type="ARBA" id="ARBA00022679"/>
    </source>
</evidence>
<organism evidence="6 7">
    <name type="scientific">Aeromicrobium endophyticum</name>
    <dbReference type="NCBI Taxonomy" id="2292704"/>
    <lineage>
        <taxon>Bacteria</taxon>
        <taxon>Bacillati</taxon>
        <taxon>Actinomycetota</taxon>
        <taxon>Actinomycetes</taxon>
        <taxon>Propionibacteriales</taxon>
        <taxon>Nocardioidaceae</taxon>
        <taxon>Aeromicrobium</taxon>
    </lineage>
</organism>
<keyword evidence="7" id="KW-1185">Reference proteome</keyword>
<protein>
    <submittedName>
        <fullName evidence="6">Glycosyltransferase family 61 protein</fullName>
    </submittedName>
</protein>
<comment type="caution">
    <text evidence="6">The sequence shown here is derived from an EMBL/GenBank/DDBJ whole genome shotgun (WGS) entry which is preliminary data.</text>
</comment>
<evidence type="ECO:0000259" key="5">
    <source>
        <dbReference type="Pfam" id="PF04577"/>
    </source>
</evidence>
<evidence type="ECO:0000256" key="4">
    <source>
        <dbReference type="SAM" id="MobiDB-lite"/>
    </source>
</evidence>
<feature type="domain" description="Glycosyltransferase 61 catalytic" evidence="5">
    <location>
        <begin position="167"/>
        <end position="337"/>
    </location>
</feature>